<keyword evidence="3" id="KW-0735">Signal-anchor</keyword>
<keyword evidence="2" id="KW-0812">Transmembrane</keyword>
<comment type="subcellular location">
    <subcellularLocation>
        <location evidence="1">Golgi apparatus membrane</location>
        <topology evidence="1">Single-pass type II membrane protein</topology>
    </subcellularLocation>
</comment>
<reference evidence="6" key="1">
    <citation type="journal article" date="2023" name="Insect Mol. Biol.">
        <title>Genome sequencing provides insights into the evolution of gene families encoding plant cell wall-degrading enzymes in longhorned beetles.</title>
        <authorList>
            <person name="Shin N.R."/>
            <person name="Okamura Y."/>
            <person name="Kirsch R."/>
            <person name="Pauchet Y."/>
        </authorList>
    </citation>
    <scope>NUCLEOTIDE SEQUENCE</scope>
    <source>
        <strain evidence="6">RBIC_L_NR</strain>
    </source>
</reference>
<proteinExistence type="predicted"/>
<dbReference type="PANTHER" id="PTHR46025">
    <property type="entry name" value="XYLOSYLTRANSFERASE OXT"/>
    <property type="match status" value="1"/>
</dbReference>
<evidence type="ECO:0000256" key="3">
    <source>
        <dbReference type="ARBA" id="ARBA00022968"/>
    </source>
</evidence>
<dbReference type="GO" id="GO:0000139">
    <property type="term" value="C:Golgi membrane"/>
    <property type="evidence" value="ECO:0007669"/>
    <property type="project" value="UniProtKB-SubCell"/>
</dbReference>
<comment type="caution">
    <text evidence="6">The sequence shown here is derived from an EMBL/GenBank/DDBJ whole genome shotgun (WGS) entry which is preliminary data.</text>
</comment>
<dbReference type="GO" id="GO:0050650">
    <property type="term" value="P:chondroitin sulfate proteoglycan biosynthetic process"/>
    <property type="evidence" value="ECO:0007669"/>
    <property type="project" value="TreeGrafter"/>
</dbReference>
<dbReference type="PANTHER" id="PTHR46025:SF3">
    <property type="entry name" value="XYLOSYLTRANSFERASE OXT"/>
    <property type="match status" value="1"/>
</dbReference>
<feature type="region of interest" description="Disordered" evidence="5">
    <location>
        <begin position="59"/>
        <end position="91"/>
    </location>
</feature>
<dbReference type="AlphaFoldDB" id="A0AAV8WXT3"/>
<keyword evidence="4" id="KW-0472">Membrane</keyword>
<gene>
    <name evidence="6" type="ORF">NQ314_015877</name>
</gene>
<evidence type="ECO:0000313" key="7">
    <source>
        <dbReference type="Proteomes" id="UP001162156"/>
    </source>
</evidence>
<sequence>MVKNSPKNNKWMRRYRTLFAIGFVILCLQIFLAARFLALNKNVEPEENQWRPLNIDNELDQEGEANSARKGKLESLDDEDANAISPKTKKHKVSNNQTHFLKYDELEFVLPCEITTKEAVSAINRAKTQKCKQLISNITCLSFADKLYPTELKGSCPAPGFVAGRELGCFKDEKKLQVAEWILGSK</sequence>
<dbReference type="GO" id="GO:0015012">
    <property type="term" value="P:heparan sulfate proteoglycan biosynthetic process"/>
    <property type="evidence" value="ECO:0007669"/>
    <property type="project" value="TreeGrafter"/>
</dbReference>
<name>A0AAV8WXT3_9CUCU</name>
<organism evidence="6 7">
    <name type="scientific">Rhamnusium bicolor</name>
    <dbReference type="NCBI Taxonomy" id="1586634"/>
    <lineage>
        <taxon>Eukaryota</taxon>
        <taxon>Metazoa</taxon>
        <taxon>Ecdysozoa</taxon>
        <taxon>Arthropoda</taxon>
        <taxon>Hexapoda</taxon>
        <taxon>Insecta</taxon>
        <taxon>Pterygota</taxon>
        <taxon>Neoptera</taxon>
        <taxon>Endopterygota</taxon>
        <taxon>Coleoptera</taxon>
        <taxon>Polyphaga</taxon>
        <taxon>Cucujiformia</taxon>
        <taxon>Chrysomeloidea</taxon>
        <taxon>Cerambycidae</taxon>
        <taxon>Lepturinae</taxon>
        <taxon>Rhagiini</taxon>
        <taxon>Rhamnusium</taxon>
    </lineage>
</organism>
<dbReference type="Proteomes" id="UP001162156">
    <property type="component" value="Unassembled WGS sequence"/>
</dbReference>
<dbReference type="GO" id="GO:0030158">
    <property type="term" value="F:protein xylosyltransferase activity"/>
    <property type="evidence" value="ECO:0007669"/>
    <property type="project" value="InterPro"/>
</dbReference>
<evidence type="ECO:0000256" key="4">
    <source>
        <dbReference type="ARBA" id="ARBA00022989"/>
    </source>
</evidence>
<evidence type="ECO:0000256" key="1">
    <source>
        <dbReference type="ARBA" id="ARBA00004323"/>
    </source>
</evidence>
<evidence type="ECO:0000313" key="6">
    <source>
        <dbReference type="EMBL" id="KAJ8931233.1"/>
    </source>
</evidence>
<keyword evidence="4" id="KW-1133">Transmembrane helix</keyword>
<accession>A0AAV8WXT3</accession>
<evidence type="ECO:0000256" key="2">
    <source>
        <dbReference type="ARBA" id="ARBA00022692"/>
    </source>
</evidence>
<evidence type="ECO:0000256" key="5">
    <source>
        <dbReference type="SAM" id="MobiDB-lite"/>
    </source>
</evidence>
<dbReference type="EMBL" id="JANEYF010004428">
    <property type="protein sequence ID" value="KAJ8931233.1"/>
    <property type="molecule type" value="Genomic_DNA"/>
</dbReference>
<dbReference type="InterPro" id="IPR043538">
    <property type="entry name" value="XYLT"/>
</dbReference>
<keyword evidence="7" id="KW-1185">Reference proteome</keyword>
<protein>
    <submittedName>
        <fullName evidence="6">Uncharacterized protein</fullName>
    </submittedName>
</protein>